<proteinExistence type="predicted"/>
<dbReference type="InterPro" id="IPR001667">
    <property type="entry name" value="DDH_dom"/>
</dbReference>
<organism evidence="3 4">
    <name type="scientific">Clostridium tepidiprofundi DSM 19306</name>
    <dbReference type="NCBI Taxonomy" id="1121338"/>
    <lineage>
        <taxon>Bacteria</taxon>
        <taxon>Bacillati</taxon>
        <taxon>Bacillota</taxon>
        <taxon>Clostridia</taxon>
        <taxon>Eubacteriales</taxon>
        <taxon>Clostridiaceae</taxon>
        <taxon>Clostridium</taxon>
    </lineage>
</organism>
<protein>
    <submittedName>
        <fullName evidence="3">Bifunctional oligoribonuclease and PAP phosphatase NrnA</fullName>
        <ecNumber evidence="3">3.1.-.-</ecNumber>
        <ecNumber evidence="3">3.1.3.7</ecNumber>
    </submittedName>
</protein>
<accession>A0A151B7M6</accession>
<dbReference type="PANTHER" id="PTHR47618">
    <property type="entry name" value="BIFUNCTIONAL OLIGORIBONUCLEASE AND PAP PHOSPHATASE NRNA"/>
    <property type="match status" value="1"/>
</dbReference>
<dbReference type="SUPFAM" id="SSF64182">
    <property type="entry name" value="DHH phosphoesterases"/>
    <property type="match status" value="1"/>
</dbReference>
<dbReference type="Proteomes" id="UP000075531">
    <property type="component" value="Unassembled WGS sequence"/>
</dbReference>
<feature type="domain" description="DHHA1" evidence="2">
    <location>
        <begin position="252"/>
        <end position="300"/>
    </location>
</feature>
<evidence type="ECO:0000259" key="2">
    <source>
        <dbReference type="Pfam" id="PF02272"/>
    </source>
</evidence>
<dbReference type="RefSeq" id="WP_066821145.1">
    <property type="nucleotide sequence ID" value="NZ_LTBA01000001.1"/>
</dbReference>
<dbReference type="AlphaFoldDB" id="A0A151B7M6"/>
<dbReference type="EC" id="3.1.3.7" evidence="3"/>
<evidence type="ECO:0000313" key="4">
    <source>
        <dbReference type="Proteomes" id="UP000075531"/>
    </source>
</evidence>
<dbReference type="InterPro" id="IPR051319">
    <property type="entry name" value="Oligoribo/pAp-PDE_c-di-AMP_PDE"/>
</dbReference>
<comment type="caution">
    <text evidence="3">The sequence shown here is derived from an EMBL/GenBank/DDBJ whole genome shotgun (WGS) entry which is preliminary data.</text>
</comment>
<dbReference type="STRING" id="1121338.CLTEP_01830"/>
<evidence type="ECO:0000259" key="1">
    <source>
        <dbReference type="Pfam" id="PF01368"/>
    </source>
</evidence>
<dbReference type="InterPro" id="IPR003156">
    <property type="entry name" value="DHHA1_dom"/>
</dbReference>
<name>A0A151B7M6_9CLOT</name>
<gene>
    <name evidence="3" type="primary">nrnA_1</name>
    <name evidence="3" type="ORF">CLTEP_01830</name>
</gene>
<reference evidence="3 4" key="1">
    <citation type="submission" date="2016-02" db="EMBL/GenBank/DDBJ databases">
        <title>Genome sequence of Clostridium tepidiprofundi DSM 19306.</title>
        <authorList>
            <person name="Poehlein A."/>
            <person name="Daniel R."/>
        </authorList>
    </citation>
    <scope>NUCLEOTIDE SEQUENCE [LARGE SCALE GENOMIC DNA]</scope>
    <source>
        <strain evidence="3 4">DSM 19306</strain>
    </source>
</reference>
<keyword evidence="4" id="KW-1185">Reference proteome</keyword>
<dbReference type="PATRIC" id="fig|1121338.3.peg.185"/>
<dbReference type="OrthoDB" id="9803668at2"/>
<dbReference type="Gene3D" id="3.10.310.30">
    <property type="match status" value="1"/>
</dbReference>
<dbReference type="InterPro" id="IPR038763">
    <property type="entry name" value="DHH_sf"/>
</dbReference>
<evidence type="ECO:0000313" key="3">
    <source>
        <dbReference type="EMBL" id="KYH35790.1"/>
    </source>
</evidence>
<dbReference type="GO" id="GO:0008441">
    <property type="term" value="F:3'(2'),5'-bisphosphate nucleotidase activity"/>
    <property type="evidence" value="ECO:0007669"/>
    <property type="project" value="UniProtKB-EC"/>
</dbReference>
<dbReference type="Gene3D" id="3.90.1640.10">
    <property type="entry name" value="inorganic pyrophosphatase (n-terminal core)"/>
    <property type="match status" value="1"/>
</dbReference>
<sequence>MMNNDILSVIQKSNNIGITFHVSPDGDALGSTLGLLLGLIQMNKNVYIMSKENLPSSLSFLPYSNLIVSACDSVKDNTDCVIVLDCGNVERINANLDLDSRKYILINIDHHLSNDQYGDLNYVDTEAAAVGEIIFDLLKELNINIDKNIAMCLYTSILTDTGSFKYPSTTIRTHNIAGELISKGIDFNDIYKKIYENKPFSKVKLYGKVIDTMEMHCNNKACFMYLTKNMLNELNLEDENSGDVISFGTIVDSSDVTVLIKETENGTKVSLRSKYIIDVRRISEYFGGGGHTRAAGFSTDMSMEQIKLKLIEILNSELIK</sequence>
<dbReference type="EMBL" id="LTBA01000001">
    <property type="protein sequence ID" value="KYH35790.1"/>
    <property type="molecule type" value="Genomic_DNA"/>
</dbReference>
<feature type="domain" description="DDH" evidence="1">
    <location>
        <begin position="15"/>
        <end position="157"/>
    </location>
</feature>
<dbReference type="PANTHER" id="PTHR47618:SF1">
    <property type="entry name" value="BIFUNCTIONAL OLIGORIBONUCLEASE AND PAP PHOSPHATASE NRNA"/>
    <property type="match status" value="1"/>
</dbReference>
<dbReference type="Pfam" id="PF02272">
    <property type="entry name" value="DHHA1"/>
    <property type="match status" value="1"/>
</dbReference>
<dbReference type="GO" id="GO:0003676">
    <property type="term" value="F:nucleic acid binding"/>
    <property type="evidence" value="ECO:0007669"/>
    <property type="project" value="InterPro"/>
</dbReference>
<dbReference type="EC" id="3.1.-.-" evidence="3"/>
<keyword evidence="3" id="KW-0378">Hydrolase</keyword>
<dbReference type="Pfam" id="PF01368">
    <property type="entry name" value="DHH"/>
    <property type="match status" value="1"/>
</dbReference>